<comment type="subcellular location">
    <subcellularLocation>
        <location evidence="1">Cell membrane</location>
        <topology evidence="1">Multi-pass membrane protein</topology>
    </subcellularLocation>
</comment>
<dbReference type="PANTHER" id="PTHR24221:SF654">
    <property type="entry name" value="ATP-BINDING CASSETTE SUB-FAMILY B MEMBER 6"/>
    <property type="match status" value="1"/>
</dbReference>
<dbReference type="PROSITE" id="PS50929">
    <property type="entry name" value="ABC_TM1F"/>
    <property type="match status" value="1"/>
</dbReference>
<keyword evidence="6 7" id="KW-0472">Membrane</keyword>
<feature type="domain" description="ABC transmembrane type-1" evidence="9">
    <location>
        <begin position="31"/>
        <end position="342"/>
    </location>
</feature>
<evidence type="ECO:0000259" key="8">
    <source>
        <dbReference type="PROSITE" id="PS50893"/>
    </source>
</evidence>
<dbReference type="InterPro" id="IPR003439">
    <property type="entry name" value="ABC_transporter-like_ATP-bd"/>
</dbReference>
<evidence type="ECO:0000259" key="9">
    <source>
        <dbReference type="PROSITE" id="PS50929"/>
    </source>
</evidence>
<feature type="transmembrane region" description="Helical" evidence="7">
    <location>
        <begin position="30"/>
        <end position="51"/>
    </location>
</feature>
<keyword evidence="11" id="KW-1185">Reference proteome</keyword>
<evidence type="ECO:0000313" key="11">
    <source>
        <dbReference type="Proteomes" id="UP000192907"/>
    </source>
</evidence>
<dbReference type="GO" id="GO:0005886">
    <property type="term" value="C:plasma membrane"/>
    <property type="evidence" value="ECO:0007669"/>
    <property type="project" value="UniProtKB-SubCell"/>
</dbReference>
<evidence type="ECO:0000256" key="4">
    <source>
        <dbReference type="ARBA" id="ARBA00022840"/>
    </source>
</evidence>
<keyword evidence="5 7" id="KW-1133">Transmembrane helix</keyword>
<dbReference type="OrthoDB" id="9806127at2"/>
<evidence type="ECO:0000256" key="2">
    <source>
        <dbReference type="ARBA" id="ARBA00022692"/>
    </source>
</evidence>
<evidence type="ECO:0000313" key="10">
    <source>
        <dbReference type="EMBL" id="SME99559.1"/>
    </source>
</evidence>
<evidence type="ECO:0000256" key="3">
    <source>
        <dbReference type="ARBA" id="ARBA00022741"/>
    </source>
</evidence>
<dbReference type="STRING" id="1513793.SAMN06296036_1037"/>
<dbReference type="RefSeq" id="WP_132316365.1">
    <property type="nucleotide sequence ID" value="NZ_FWZT01000003.1"/>
</dbReference>
<sequence length="607" mass="68243">MISNLRLPGSARERFRALFISPIFDQPSRVFIIIVALLGLSSSQSLLILLVGPFFKGLFGLGVEAGMIHLSALLPESIMEVIPRLGGITIERQQLTYGVPAAMFVAALVKGLSSFFFHYNQQALAFHVAKRYRDRLFAAVVGMPYSEISRRMPGDWMSLVMNDVLYLQSRFSEVLSSVVKDSVLIVSAFFVMFLLHWPTALVLLLLSPFFFVYLGRKGRKISAYADAWQRRLAGMSARILSLRQRFNFIRAQGGERRELELFDRLNDDYYKMIRKSIFLRAVMGPATEFSGFVIFAVVLFLMAQSIWIPDFGPAELIQFFGALGLLLKPLKVLGEQFARIQETAGALKESLSIFQLASQFEDSRLHHQGRPVPDAIQIRTLRSGYNQVAAIVCEDLHLVRGKTVAIVGPSGSGKSTLIKSLVGLIKPLTWECDDCSWEDLAQECSFVSQRPFFFSDTIRANLNYGLPAPASDHEMWQLLEQLSLKDLIESLADGLDSPVASVRSNFSGGQLQRLVLCRALLRQRSFLVMDEATSAVDASNEETITKLAIKKAKDDQVGLLFITHRLRWLSLFDEVWFVESGRIILNGSHESLMADKRYEDYLQTAHD</sequence>
<dbReference type="InterPro" id="IPR003593">
    <property type="entry name" value="AAA+_ATPase"/>
</dbReference>
<feature type="domain" description="ABC transporter" evidence="8">
    <location>
        <begin position="376"/>
        <end position="605"/>
    </location>
</feature>
<organism evidence="10 11">
    <name type="scientific">Pseudobacteriovorax antillogorgiicola</name>
    <dbReference type="NCBI Taxonomy" id="1513793"/>
    <lineage>
        <taxon>Bacteria</taxon>
        <taxon>Pseudomonadati</taxon>
        <taxon>Bdellovibrionota</taxon>
        <taxon>Oligoflexia</taxon>
        <taxon>Oligoflexales</taxon>
        <taxon>Pseudobacteriovoracaceae</taxon>
        <taxon>Pseudobacteriovorax</taxon>
    </lineage>
</organism>
<dbReference type="PROSITE" id="PS00211">
    <property type="entry name" value="ABC_TRANSPORTER_1"/>
    <property type="match status" value="1"/>
</dbReference>
<dbReference type="InterPro" id="IPR027417">
    <property type="entry name" value="P-loop_NTPase"/>
</dbReference>
<dbReference type="GO" id="GO:0140359">
    <property type="term" value="F:ABC-type transporter activity"/>
    <property type="evidence" value="ECO:0007669"/>
    <property type="project" value="InterPro"/>
</dbReference>
<dbReference type="SMART" id="SM00382">
    <property type="entry name" value="AAA"/>
    <property type="match status" value="1"/>
</dbReference>
<dbReference type="InterPro" id="IPR039421">
    <property type="entry name" value="Type_1_exporter"/>
</dbReference>
<dbReference type="AlphaFoldDB" id="A0A1Y6BG06"/>
<dbReference type="Gene3D" id="3.40.50.300">
    <property type="entry name" value="P-loop containing nucleotide triphosphate hydrolases"/>
    <property type="match status" value="1"/>
</dbReference>
<evidence type="ECO:0000256" key="6">
    <source>
        <dbReference type="ARBA" id="ARBA00023136"/>
    </source>
</evidence>
<feature type="transmembrane region" description="Helical" evidence="7">
    <location>
        <begin position="277"/>
        <end position="300"/>
    </location>
</feature>
<dbReference type="Proteomes" id="UP000192907">
    <property type="component" value="Unassembled WGS sequence"/>
</dbReference>
<dbReference type="Gene3D" id="1.20.1560.10">
    <property type="entry name" value="ABC transporter type 1, transmembrane domain"/>
    <property type="match status" value="1"/>
</dbReference>
<dbReference type="Pfam" id="PF00664">
    <property type="entry name" value="ABC_membrane"/>
    <property type="match status" value="1"/>
</dbReference>
<proteinExistence type="predicted"/>
<gene>
    <name evidence="10" type="ORF">SAMN06296036_1037</name>
</gene>
<keyword evidence="2 7" id="KW-0812">Transmembrane</keyword>
<dbReference type="InterPro" id="IPR011527">
    <property type="entry name" value="ABC1_TM_dom"/>
</dbReference>
<evidence type="ECO:0000256" key="7">
    <source>
        <dbReference type="SAM" id="Phobius"/>
    </source>
</evidence>
<dbReference type="Pfam" id="PF00005">
    <property type="entry name" value="ABC_tran"/>
    <property type="match status" value="1"/>
</dbReference>
<accession>A0A1Y6BG06</accession>
<feature type="transmembrane region" description="Helical" evidence="7">
    <location>
        <begin position="95"/>
        <end position="117"/>
    </location>
</feature>
<protein>
    <submittedName>
        <fullName evidence="10">ABC-type multidrug transport system, ATPase and permease component</fullName>
    </submittedName>
</protein>
<keyword evidence="4" id="KW-0067">ATP-binding</keyword>
<keyword evidence="3" id="KW-0547">Nucleotide-binding</keyword>
<dbReference type="InterPro" id="IPR017871">
    <property type="entry name" value="ABC_transporter-like_CS"/>
</dbReference>
<dbReference type="InterPro" id="IPR036640">
    <property type="entry name" value="ABC1_TM_sf"/>
</dbReference>
<evidence type="ECO:0000256" key="1">
    <source>
        <dbReference type="ARBA" id="ARBA00004651"/>
    </source>
</evidence>
<dbReference type="SUPFAM" id="SSF90123">
    <property type="entry name" value="ABC transporter transmembrane region"/>
    <property type="match status" value="1"/>
</dbReference>
<dbReference type="GO" id="GO:0034040">
    <property type="term" value="F:ATPase-coupled lipid transmembrane transporter activity"/>
    <property type="evidence" value="ECO:0007669"/>
    <property type="project" value="TreeGrafter"/>
</dbReference>
<dbReference type="PANTHER" id="PTHR24221">
    <property type="entry name" value="ATP-BINDING CASSETTE SUB-FAMILY B"/>
    <property type="match status" value="1"/>
</dbReference>
<dbReference type="GO" id="GO:0016887">
    <property type="term" value="F:ATP hydrolysis activity"/>
    <property type="evidence" value="ECO:0007669"/>
    <property type="project" value="InterPro"/>
</dbReference>
<reference evidence="11" key="1">
    <citation type="submission" date="2017-04" db="EMBL/GenBank/DDBJ databases">
        <authorList>
            <person name="Varghese N."/>
            <person name="Submissions S."/>
        </authorList>
    </citation>
    <scope>NUCLEOTIDE SEQUENCE [LARGE SCALE GENOMIC DNA]</scope>
    <source>
        <strain evidence="11">RKEM611</strain>
    </source>
</reference>
<feature type="transmembrane region" description="Helical" evidence="7">
    <location>
        <begin position="183"/>
        <end position="214"/>
    </location>
</feature>
<dbReference type="PROSITE" id="PS50893">
    <property type="entry name" value="ABC_TRANSPORTER_2"/>
    <property type="match status" value="1"/>
</dbReference>
<name>A0A1Y6BG06_9BACT</name>
<dbReference type="EMBL" id="FWZT01000003">
    <property type="protein sequence ID" value="SME99559.1"/>
    <property type="molecule type" value="Genomic_DNA"/>
</dbReference>
<dbReference type="SUPFAM" id="SSF52540">
    <property type="entry name" value="P-loop containing nucleoside triphosphate hydrolases"/>
    <property type="match status" value="1"/>
</dbReference>
<dbReference type="GO" id="GO:0005524">
    <property type="term" value="F:ATP binding"/>
    <property type="evidence" value="ECO:0007669"/>
    <property type="project" value="UniProtKB-KW"/>
</dbReference>
<evidence type="ECO:0000256" key="5">
    <source>
        <dbReference type="ARBA" id="ARBA00022989"/>
    </source>
</evidence>